<proteinExistence type="predicted"/>
<name>A0AAU9K8F3_9CILI</name>
<comment type="caution">
    <text evidence="1">The sequence shown here is derived from an EMBL/GenBank/DDBJ whole genome shotgun (WGS) entry which is preliminary data.</text>
</comment>
<dbReference type="AlphaFoldDB" id="A0AAU9K8F3"/>
<dbReference type="Proteomes" id="UP001162131">
    <property type="component" value="Unassembled WGS sequence"/>
</dbReference>
<gene>
    <name evidence="1" type="ORF">BSTOLATCC_MIC58285</name>
</gene>
<dbReference type="EMBL" id="CAJZBQ010000056">
    <property type="protein sequence ID" value="CAG9333473.1"/>
    <property type="molecule type" value="Genomic_DNA"/>
</dbReference>
<keyword evidence="2" id="KW-1185">Reference proteome</keyword>
<sequence length="246" mass="29333">MENRVSDRVENIVNLDERPVQDLLDEENKFYYDLEPMDISEPYTSSITDSTDHYSSNIEYHSLESHDLLEDIFMADQKEKRKRGRRPIRPQDPIRKKTEEKDKYWLRAFRSYTFQNFNEIIKGLGKEDVEFWQFYMSPDGKPGKGHKFLSYGKIYKTFLFSHNTFRSAFRVWFEQVGDELLKKKYEPGSDKWFVFYDYASKDLCYYDMPQPTPESPPSPLVCMTLDDVVPPEEFLLEFSDHTEPAL</sequence>
<evidence type="ECO:0000313" key="1">
    <source>
        <dbReference type="EMBL" id="CAG9333473.1"/>
    </source>
</evidence>
<organism evidence="1 2">
    <name type="scientific">Blepharisma stoltei</name>
    <dbReference type="NCBI Taxonomy" id="1481888"/>
    <lineage>
        <taxon>Eukaryota</taxon>
        <taxon>Sar</taxon>
        <taxon>Alveolata</taxon>
        <taxon>Ciliophora</taxon>
        <taxon>Postciliodesmatophora</taxon>
        <taxon>Heterotrichea</taxon>
        <taxon>Heterotrichida</taxon>
        <taxon>Blepharismidae</taxon>
        <taxon>Blepharisma</taxon>
    </lineage>
</organism>
<protein>
    <submittedName>
        <fullName evidence="1">Uncharacterized protein</fullName>
    </submittedName>
</protein>
<evidence type="ECO:0000313" key="2">
    <source>
        <dbReference type="Proteomes" id="UP001162131"/>
    </source>
</evidence>
<reference evidence="1" key="1">
    <citation type="submission" date="2021-09" db="EMBL/GenBank/DDBJ databases">
        <authorList>
            <consortium name="AG Swart"/>
            <person name="Singh M."/>
            <person name="Singh A."/>
            <person name="Seah K."/>
            <person name="Emmerich C."/>
        </authorList>
    </citation>
    <scope>NUCLEOTIDE SEQUENCE</scope>
    <source>
        <strain evidence="1">ATCC30299</strain>
    </source>
</reference>
<accession>A0AAU9K8F3</accession>